<sequence>MNTTIRGIKRALTHPFWILPRMNTAISTHRILGKSKFPWMMSSMPCFSSNPPTSDEPIDEEEKIVVEPLTETTHVEMSPNTLATKEIAAETRIKIEINMSAAGSKLLANIHDSNGVLKKYGLQRRQDMEVATLGERSQEAGWLRNLLGDVPLWGSTVPMSLHYDSQAAIGIAKNYSYNDKWRHGAVKKLLKNGIIFLDYVRSERNLADPLTKRLTRIIIFQSSEQWGPNP</sequence>
<protein>
    <submittedName>
        <fullName evidence="1">Uncharacterized protein</fullName>
    </submittedName>
</protein>
<proteinExistence type="predicted"/>
<dbReference type="AlphaFoldDB" id="A0AAW2QVM7"/>
<reference evidence="1" key="2">
    <citation type="journal article" date="2024" name="Plant">
        <title>Genomic evolution and insights into agronomic trait innovations of Sesamum species.</title>
        <authorList>
            <person name="Miao H."/>
            <person name="Wang L."/>
            <person name="Qu L."/>
            <person name="Liu H."/>
            <person name="Sun Y."/>
            <person name="Le M."/>
            <person name="Wang Q."/>
            <person name="Wei S."/>
            <person name="Zheng Y."/>
            <person name="Lin W."/>
            <person name="Duan Y."/>
            <person name="Cao H."/>
            <person name="Xiong S."/>
            <person name="Wang X."/>
            <person name="Wei L."/>
            <person name="Li C."/>
            <person name="Ma Q."/>
            <person name="Ju M."/>
            <person name="Zhao R."/>
            <person name="Li G."/>
            <person name="Mu C."/>
            <person name="Tian Q."/>
            <person name="Mei H."/>
            <person name="Zhang T."/>
            <person name="Gao T."/>
            <person name="Zhang H."/>
        </authorList>
    </citation>
    <scope>NUCLEOTIDE SEQUENCE</scope>
    <source>
        <strain evidence="1">KEN8</strain>
    </source>
</reference>
<name>A0AAW2QVM7_9LAMI</name>
<accession>A0AAW2QVM7</accession>
<comment type="caution">
    <text evidence="1">The sequence shown here is derived from an EMBL/GenBank/DDBJ whole genome shotgun (WGS) entry which is preliminary data.</text>
</comment>
<reference evidence="1" key="1">
    <citation type="submission" date="2020-06" db="EMBL/GenBank/DDBJ databases">
        <authorList>
            <person name="Li T."/>
            <person name="Hu X."/>
            <person name="Zhang T."/>
            <person name="Song X."/>
            <person name="Zhang H."/>
            <person name="Dai N."/>
            <person name="Sheng W."/>
            <person name="Hou X."/>
            <person name="Wei L."/>
        </authorList>
    </citation>
    <scope>NUCLEOTIDE SEQUENCE</scope>
    <source>
        <strain evidence="1">KEN8</strain>
        <tissue evidence="1">Leaf</tissue>
    </source>
</reference>
<gene>
    <name evidence="1" type="ORF">Scaly_0863400</name>
</gene>
<organism evidence="1">
    <name type="scientific">Sesamum calycinum</name>
    <dbReference type="NCBI Taxonomy" id="2727403"/>
    <lineage>
        <taxon>Eukaryota</taxon>
        <taxon>Viridiplantae</taxon>
        <taxon>Streptophyta</taxon>
        <taxon>Embryophyta</taxon>
        <taxon>Tracheophyta</taxon>
        <taxon>Spermatophyta</taxon>
        <taxon>Magnoliopsida</taxon>
        <taxon>eudicotyledons</taxon>
        <taxon>Gunneridae</taxon>
        <taxon>Pentapetalae</taxon>
        <taxon>asterids</taxon>
        <taxon>lamiids</taxon>
        <taxon>Lamiales</taxon>
        <taxon>Pedaliaceae</taxon>
        <taxon>Sesamum</taxon>
    </lineage>
</organism>
<dbReference type="EMBL" id="JACGWM010000005">
    <property type="protein sequence ID" value="KAL0371818.1"/>
    <property type="molecule type" value="Genomic_DNA"/>
</dbReference>
<evidence type="ECO:0000313" key="1">
    <source>
        <dbReference type="EMBL" id="KAL0371818.1"/>
    </source>
</evidence>